<organism evidence="3 5">
    <name type="scientific">Pyrenophora tritici-repentis</name>
    <dbReference type="NCBI Taxonomy" id="45151"/>
    <lineage>
        <taxon>Eukaryota</taxon>
        <taxon>Fungi</taxon>
        <taxon>Dikarya</taxon>
        <taxon>Ascomycota</taxon>
        <taxon>Pezizomycotina</taxon>
        <taxon>Dothideomycetes</taxon>
        <taxon>Pleosporomycetidae</taxon>
        <taxon>Pleosporales</taxon>
        <taxon>Pleosporineae</taxon>
        <taxon>Pleosporaceae</taxon>
        <taxon>Pyrenophora</taxon>
    </lineage>
</organism>
<reference evidence="6" key="4">
    <citation type="journal article" date="2022" name="Microb. Genom.">
        <title>A global pangenome for the wheat fungal pathogen Pyrenophora tritici-repentis and prediction of effector protein structural homology.</title>
        <authorList>
            <person name="Moolhuijzen P.M."/>
            <person name="See P.T."/>
            <person name="Shi G."/>
            <person name="Powell H.R."/>
            <person name="Cockram J."/>
            <person name="Jorgensen L.N."/>
            <person name="Benslimane H."/>
            <person name="Strelkov S.E."/>
            <person name="Turner J."/>
            <person name="Liu Z."/>
            <person name="Moffat C.S."/>
        </authorList>
    </citation>
    <scope>NUCLEOTIDE SEQUENCE [LARGE SCALE GENOMIC DNA]</scope>
</reference>
<keyword evidence="2" id="KW-0472">Membrane</keyword>
<reference evidence="4" key="3">
    <citation type="journal article" date="2022" name="bioRxiv">
        <title>A global pangenome for the wheat fungal pathogen Pyrenophora tritici-repentis and prediction of effector protein structural homology.</title>
        <authorList>
            <person name="Moolhuijzen P."/>
            <person name="See P.T."/>
            <person name="Shi G."/>
            <person name="Powell H.R."/>
            <person name="Cockram J."/>
            <person name="Jorgensen L.N."/>
            <person name="Benslimane H."/>
            <person name="Strelkov S.E."/>
            <person name="Turner J."/>
            <person name="Liu Z."/>
            <person name="Moffat C.S."/>
        </authorList>
    </citation>
    <scope>NUCLEOTIDE SEQUENCE</scope>
    <source>
        <strain evidence="4">86-124</strain>
    </source>
</reference>
<reference evidence="3 5" key="1">
    <citation type="journal article" date="2018" name="BMC Genomics">
        <title>Comparative genomics of the wheat fungal pathogen Pyrenophora tritici-repentis reveals chromosomal variations and genome plasticity.</title>
        <authorList>
            <person name="Moolhuijzen P."/>
            <person name="See P.T."/>
            <person name="Hane J.K."/>
            <person name="Shi G."/>
            <person name="Liu Z."/>
            <person name="Oliver R.P."/>
            <person name="Moffat C.S."/>
        </authorList>
    </citation>
    <scope>NUCLEOTIDE SEQUENCE [LARGE SCALE GENOMIC DNA]</scope>
    <source>
        <strain evidence="3">M4</strain>
    </source>
</reference>
<proteinExistence type="predicted"/>
<evidence type="ECO:0000313" key="3">
    <source>
        <dbReference type="EMBL" id="KAF7570740.1"/>
    </source>
</evidence>
<dbReference type="AlphaFoldDB" id="A0A2W1HWM0"/>
<keyword evidence="2" id="KW-1133">Transmembrane helix</keyword>
<dbReference type="Proteomes" id="UP000245464">
    <property type="component" value="Chromosome 5"/>
</dbReference>
<feature type="compositionally biased region" description="Low complexity" evidence="1">
    <location>
        <begin position="30"/>
        <end position="43"/>
    </location>
</feature>
<feature type="transmembrane region" description="Helical" evidence="2">
    <location>
        <begin position="239"/>
        <end position="263"/>
    </location>
</feature>
<feature type="transmembrane region" description="Helical" evidence="2">
    <location>
        <begin position="349"/>
        <end position="372"/>
    </location>
</feature>
<keyword evidence="6" id="KW-1185">Reference proteome</keyword>
<feature type="region of interest" description="Disordered" evidence="1">
    <location>
        <begin position="899"/>
        <end position="935"/>
    </location>
</feature>
<protein>
    <submittedName>
        <fullName evidence="3">Uncharacterized protein</fullName>
    </submittedName>
</protein>
<gene>
    <name evidence="4" type="ORF">Ptr86124_006988</name>
    <name evidence="3" type="ORF">PtrM4_107420</name>
</gene>
<sequence length="1007" mass="109879">MADRRPLIPESPDVSENSGNPPALPSLGYSNNSHSPHVSSPSSGRASFTKYQSDITAVGRNTPSIVPEEEEEEHIADSFRSGKDSGLGIAASGAIPQTARRVSIQPFARRVSGPGPKSPPTKSPGAISSPGSTDPYFGSFPRSSVESTPDLRRERFSPDVGRGSPDIGTYEEFRHGILKNAKRSNTSINEYENYIHTSDTDRLQGGGAAPSIKSAYENDFRPTHECATTRDFYQPSITWLNMSLIFVCLFSCVFSGIFLALAIRAPHYGRLITSHGPITPADAILLTTVLAKLIELSFVTAFVAFLGQVLSRRAFMKDQGRGVTLSELSMWRWIVQPGTLVTHPDMAKYAGLSFLGVMSLLSAVLATLYTSAAAATVQPMLRDGNWDKGLVLAGRVKSDFANINYLKAACPTPIRTDREHQGETCLQMEHAGQGYHNFQRYLSDWDVSARNGNGTSDLNLRPKGFGLLYQNTTVTGQWINMINTTEVSKKHGRAINNITMAMPHAGVFAAARDQRNGILQPEELNSEGTYSLRASVPSPVVNVLCANMNKTELAPIIYNAWPNNDTINVTTWGESPSIRDKATTTNRTVVDDIFGWDVNDTTTLNWPPVFGRYPTPFNTVLNHTSNRWGRPAIYILGQGGPDDMGIDGTGIYSLCKIHVSIKAGCSTRHDVSGSGGTMEAICDDPHDKMAFVETGTEPSTNAQGVANWRDIGTDWANSLSLGTGLMDANASTSRLLTQLILKPSNTDPTSFQVDLSKAIPSLAEALAVLSACTLLLSMLDAPFVTFWNYTHPALDEYQTQYFNASLKAQQYASGGMSGAGKAWIIILALVFFMNIFVLVYFIFHRGLVTDFTEPPNLFALAVNSPPSHVLAGSCGGGPEGKQYMVNWFVNHEGDHLYMEPGEKSHLLSGHGQPHTHAHPHDKSQENSLQNSNNSGGFFASITETIRRGLGMKERYAPTRLRSASAVENFRSSATPRTGTMASDYEMQEGHTRLQRNFRTLAKRRSVL</sequence>
<dbReference type="OrthoDB" id="4721035at2759"/>
<feature type="region of interest" description="Disordered" evidence="1">
    <location>
        <begin position="1"/>
        <end position="164"/>
    </location>
</feature>
<feature type="compositionally biased region" description="Polar residues" evidence="1">
    <location>
        <begin position="44"/>
        <end position="64"/>
    </location>
</feature>
<name>A0A2W1HWM0_9PLEO</name>
<evidence type="ECO:0000313" key="6">
    <source>
        <dbReference type="Proteomes" id="UP000249757"/>
    </source>
</evidence>
<evidence type="ECO:0000313" key="5">
    <source>
        <dbReference type="Proteomes" id="UP000245464"/>
    </source>
</evidence>
<dbReference type="EMBL" id="NRDI02000008">
    <property type="protein sequence ID" value="KAI1514358.1"/>
    <property type="molecule type" value="Genomic_DNA"/>
</dbReference>
<accession>A0A2W1HWM0</accession>
<keyword evidence="2" id="KW-0812">Transmembrane</keyword>
<feature type="transmembrane region" description="Helical" evidence="2">
    <location>
        <begin position="283"/>
        <end position="306"/>
    </location>
</feature>
<feature type="transmembrane region" description="Helical" evidence="2">
    <location>
        <begin position="822"/>
        <end position="843"/>
    </location>
</feature>
<reference evidence="4" key="2">
    <citation type="submission" date="2021-05" db="EMBL/GenBank/DDBJ databases">
        <authorList>
            <person name="Moolhuijzen P.M."/>
            <person name="Moffat C.S."/>
        </authorList>
    </citation>
    <scope>NUCLEOTIDE SEQUENCE</scope>
    <source>
        <strain evidence="4">86-124</strain>
    </source>
</reference>
<dbReference type="Proteomes" id="UP000249757">
    <property type="component" value="Unassembled WGS sequence"/>
</dbReference>
<feature type="compositionally biased region" description="Low complexity" evidence="1">
    <location>
        <begin position="925"/>
        <end position="934"/>
    </location>
</feature>
<evidence type="ECO:0000256" key="2">
    <source>
        <dbReference type="SAM" id="Phobius"/>
    </source>
</evidence>
<dbReference type="EMBL" id="NQIK02000005">
    <property type="protein sequence ID" value="KAF7570740.1"/>
    <property type="molecule type" value="Genomic_DNA"/>
</dbReference>
<evidence type="ECO:0000313" key="4">
    <source>
        <dbReference type="EMBL" id="KAI1514358.1"/>
    </source>
</evidence>
<evidence type="ECO:0000256" key="1">
    <source>
        <dbReference type="SAM" id="MobiDB-lite"/>
    </source>
</evidence>
<comment type="caution">
    <text evidence="3">The sequence shown here is derived from an EMBL/GenBank/DDBJ whole genome shotgun (WGS) entry which is preliminary data.</text>
</comment>